<keyword evidence="9" id="KW-0245">EGF-like domain</keyword>
<dbReference type="PROSITE" id="PS01186">
    <property type="entry name" value="EGF_2"/>
    <property type="match status" value="1"/>
</dbReference>
<feature type="domain" description="EGF-like" evidence="11">
    <location>
        <begin position="1197"/>
        <end position="1230"/>
    </location>
</feature>
<organism evidence="12 13">
    <name type="scientific">Chloropicon roscoffensis</name>
    <dbReference type="NCBI Taxonomy" id="1461544"/>
    <lineage>
        <taxon>Eukaryota</taxon>
        <taxon>Viridiplantae</taxon>
        <taxon>Chlorophyta</taxon>
        <taxon>Chloropicophyceae</taxon>
        <taxon>Chloropicales</taxon>
        <taxon>Chloropicaceae</taxon>
        <taxon>Chloropicon</taxon>
    </lineage>
</organism>
<keyword evidence="5 8" id="KW-0862">Zinc</keyword>
<sequence>MTRRRPPPPRRLLVVLPIVLLGWLARAQGYDGGAWTPLRVYVHTPGAIEDYSRSCYPSSSSFVSLGSPEGCGVGCQHISSVNSVSSEYVYEGLATSVNLVGKPSEAELSSTSLLGQSLSYSWAPLQPNAGAEHFEFEVGQETVVAKLEVFQGHNPGAVTGVEAFDVDRAAWVEIWSAATDPAGSSKVDGRVLTVYAQVRAGRVVASRFKVTLDTSAVVGYNTIDGVRVHGLGRDGKALSDHSPLCSSGTKMSDCYYECKAEDEAGEAAAAANFNVVRASVGWLETALKVRSVDAPHSGSKTEVEDFEALDTSQMCQGLPIVEATKGMEDHHADVAVVVTHRPSFTGAIEARSCSRFTDTSSLQRPAVIHLNLVPGFARGATITGASELLAGQVGAQDSHLAVVDTVTHYLYRALGWDAYFRNDFMGYNRANVTTEKQQAGTTWAGRYRAFLNLPKMVQRAEDHFGASGIEGVELENSDAAGCRGVCLESRVYNGEVMASPPYARDMRFSDATHAWTFSGDARYLRPAAKSAISLAYFEETGWYQPSYLEADHLSWGDGAGNDFVKQGCKTWAAQGGEASRYLCKPEYEPALYTRTSLESAPYPTSQKKQCTFDRIYKGMCVTKLWGADLPGHSEFWPLQSGMGGISSQLDYCPVVAPDPSMAYNNAGFHLDCRDAAAGPADPTTRFFEEFGESSRCFETNTLGDSQVFTSCLAHKCTQDGTLHVKVQDETKACPMEGGKLTFTQSGVMVDCTGQAHLCAAYRGATKPTVSVLSPLDSAVVSTRDLEASLLIDNYALPEHYLKILVDDTPYETVTDFRTVGFARYSPTSKAQETPDRQMLTAVDLGSLPVRARSSTNSVRLRYELTRSVDGAEVALSSVETNHFVSNTLEQWASPVNASSENALFPLQEGLAAAEDSKGWLPQQVLDDGSDHYVVVELASEVQVGQMSVYYNFGYANQQLKSVSVANTDDPSAPFTMVWKRNETERNAASSTDDVDTVTFDPAPFFSKLVKVEFEGAQWVEVDAIKCEGFLKIVPSFQGGALEVEVPSAATTQAPYPQPRNLFSFSVPFSSTHARDSATIFWRASLADSSLDWVHVGSGEGIARVLGPEGEQPATLSHNATLVIDATKAPKVDTTLEVRIRDRYETDPAAANLATVTVTISNKIDANDDLACYDGVLVAENLAKRCACAPGARGMFCELHDCPSGCSGNGVCDSFTGRCTCADGFYGLDCSGKHPKCYVSKDGTCEAGFGLGTYVIDSGSPNSVNFAEGNAPHSLLCDGSVEPKNEFECSALSKVEFCCQDKLLPSCPFVEGSAPCGVPGCPYISAVDFQHAGFTSMADVDASLGLNATARSECTAALRSHCYSSPEDPACAGLVRIETPASECPVSVPVEHCKASKNAGSGICSSLLPGLASFPKCNFVLTDDVLHPCRTKKCEEDPFSLGECRALIEEHCAKYPEDRECELHGLGDGCFFLPGSSPCLSVDCQQSGFLSDACQEVVRGYCTYGSTPDPECLVYGYGNSLLRDLVESFTCPWDSVEASCDASNVAFDFCAMIKGGKIARHASPASLKFDPSIQESLLELHAAAVKAHRNAQAPLGLVSTLLNRMGGDPPSGARVTFNDREIAALLSLLPLEAVLRQYFVHYDWSDEAAAKLEPLLFSSGFSTEAEIQSAVEDHLFSGQDPTRTYLS</sequence>
<feature type="disulfide bond" evidence="9">
    <location>
        <begin position="1220"/>
        <end position="1229"/>
    </location>
</feature>
<name>A0AAX4P9A3_9CHLO</name>
<dbReference type="Gene3D" id="2.10.25.10">
    <property type="entry name" value="Laminin"/>
    <property type="match status" value="1"/>
</dbReference>
<comment type="similarity">
    <text evidence="1">Belongs to the peptidase M8 family.</text>
</comment>
<accession>A0AAX4P9A3</accession>
<comment type="cofactor">
    <cofactor evidence="8">
        <name>Zn(2+)</name>
        <dbReference type="ChEBI" id="CHEBI:29105"/>
    </cofactor>
    <text evidence="8">Binds 1 zinc ion per subunit.</text>
</comment>
<dbReference type="PANTHER" id="PTHR10942">
    <property type="entry name" value="LEISHMANOLYSIN-LIKE PEPTIDASE"/>
    <property type="match status" value="1"/>
</dbReference>
<keyword evidence="4" id="KW-0378">Hydrolase</keyword>
<dbReference type="GO" id="GO:0004222">
    <property type="term" value="F:metalloendopeptidase activity"/>
    <property type="evidence" value="ECO:0007669"/>
    <property type="project" value="InterPro"/>
</dbReference>
<dbReference type="CDD" id="cd00055">
    <property type="entry name" value="EGF_Lam"/>
    <property type="match status" value="1"/>
</dbReference>
<evidence type="ECO:0000256" key="4">
    <source>
        <dbReference type="ARBA" id="ARBA00022801"/>
    </source>
</evidence>
<dbReference type="GO" id="GO:0005737">
    <property type="term" value="C:cytoplasm"/>
    <property type="evidence" value="ECO:0007669"/>
    <property type="project" value="TreeGrafter"/>
</dbReference>
<protein>
    <submittedName>
        <fullName evidence="12">Leishmanolysin-like peptidase</fullName>
    </submittedName>
</protein>
<feature type="disulfide bond" evidence="9">
    <location>
        <begin position="1201"/>
        <end position="1211"/>
    </location>
</feature>
<dbReference type="PROSITE" id="PS50026">
    <property type="entry name" value="EGF_3"/>
    <property type="match status" value="1"/>
</dbReference>
<dbReference type="Gene3D" id="2.10.55.10">
    <property type="entry name" value="Leishmanolysin domain 3"/>
    <property type="match status" value="1"/>
</dbReference>
<dbReference type="Pfam" id="PF01457">
    <property type="entry name" value="Peptidase_M8"/>
    <property type="match status" value="1"/>
</dbReference>
<dbReference type="SUPFAM" id="SSF55486">
    <property type="entry name" value="Metalloproteases ('zincins'), catalytic domain"/>
    <property type="match status" value="1"/>
</dbReference>
<evidence type="ECO:0000256" key="10">
    <source>
        <dbReference type="SAM" id="SignalP"/>
    </source>
</evidence>
<dbReference type="InterPro" id="IPR000742">
    <property type="entry name" value="EGF"/>
</dbReference>
<keyword evidence="7 9" id="KW-1015">Disulfide bond</keyword>
<evidence type="ECO:0000256" key="5">
    <source>
        <dbReference type="ARBA" id="ARBA00022833"/>
    </source>
</evidence>
<evidence type="ECO:0000256" key="9">
    <source>
        <dbReference type="PROSITE-ProRule" id="PRU00076"/>
    </source>
</evidence>
<feature type="chain" id="PRO_5043881469" evidence="10">
    <location>
        <begin position="30"/>
        <end position="1686"/>
    </location>
</feature>
<comment type="caution">
    <text evidence="9">Lacks conserved residue(s) required for the propagation of feature annotation.</text>
</comment>
<evidence type="ECO:0000256" key="3">
    <source>
        <dbReference type="ARBA" id="ARBA00022723"/>
    </source>
</evidence>
<evidence type="ECO:0000256" key="2">
    <source>
        <dbReference type="ARBA" id="ARBA00022670"/>
    </source>
</evidence>
<proteinExistence type="inferred from homology"/>
<gene>
    <name evidence="12" type="ORF">HKI87_06g41540</name>
</gene>
<evidence type="ECO:0000256" key="1">
    <source>
        <dbReference type="ARBA" id="ARBA00005860"/>
    </source>
</evidence>
<dbReference type="GO" id="GO:0007155">
    <property type="term" value="P:cell adhesion"/>
    <property type="evidence" value="ECO:0007669"/>
    <property type="project" value="InterPro"/>
</dbReference>
<evidence type="ECO:0000256" key="8">
    <source>
        <dbReference type="PIRSR" id="PIRSR601577-2"/>
    </source>
</evidence>
<evidence type="ECO:0000259" key="11">
    <source>
        <dbReference type="PROSITE" id="PS50026"/>
    </source>
</evidence>
<feature type="signal peptide" evidence="10">
    <location>
        <begin position="1"/>
        <end position="29"/>
    </location>
</feature>
<dbReference type="PROSITE" id="PS00022">
    <property type="entry name" value="EGF_1"/>
    <property type="match status" value="1"/>
</dbReference>
<dbReference type="GO" id="GO:0006508">
    <property type="term" value="P:proteolysis"/>
    <property type="evidence" value="ECO:0007669"/>
    <property type="project" value="UniProtKB-KW"/>
</dbReference>
<evidence type="ECO:0000313" key="13">
    <source>
        <dbReference type="Proteomes" id="UP001472866"/>
    </source>
</evidence>
<evidence type="ECO:0000313" key="12">
    <source>
        <dbReference type="EMBL" id="WZN62616.1"/>
    </source>
</evidence>
<keyword evidence="13" id="KW-1185">Reference proteome</keyword>
<reference evidence="12 13" key="1">
    <citation type="submission" date="2024-03" db="EMBL/GenBank/DDBJ databases">
        <title>Complete genome sequence of the green alga Chloropicon roscoffensis RCC1871.</title>
        <authorList>
            <person name="Lemieux C."/>
            <person name="Pombert J.-F."/>
            <person name="Otis C."/>
            <person name="Turmel M."/>
        </authorList>
    </citation>
    <scope>NUCLEOTIDE SEQUENCE [LARGE SCALE GENOMIC DNA]</scope>
    <source>
        <strain evidence="12 13">RCC1871</strain>
    </source>
</reference>
<dbReference type="Gene3D" id="3.90.132.10">
    <property type="entry name" value="Leishmanolysin , domain 2"/>
    <property type="match status" value="1"/>
</dbReference>
<feature type="binding site" evidence="8">
    <location>
        <position position="408"/>
    </location>
    <ligand>
        <name>Zn(2+)</name>
        <dbReference type="ChEBI" id="CHEBI:29105"/>
        <note>catalytic</note>
    </ligand>
</feature>
<dbReference type="InterPro" id="IPR001577">
    <property type="entry name" value="Peptidase_M8"/>
</dbReference>
<dbReference type="GO" id="GO:0016020">
    <property type="term" value="C:membrane"/>
    <property type="evidence" value="ECO:0007669"/>
    <property type="project" value="InterPro"/>
</dbReference>
<dbReference type="Proteomes" id="UP001472866">
    <property type="component" value="Chromosome 06"/>
</dbReference>
<evidence type="ECO:0000256" key="6">
    <source>
        <dbReference type="ARBA" id="ARBA00023049"/>
    </source>
</evidence>
<keyword evidence="3 8" id="KW-0479">Metal-binding</keyword>
<dbReference type="InterPro" id="IPR002049">
    <property type="entry name" value="LE_dom"/>
</dbReference>
<dbReference type="GO" id="GO:0046872">
    <property type="term" value="F:metal ion binding"/>
    <property type="evidence" value="ECO:0007669"/>
    <property type="project" value="UniProtKB-KW"/>
</dbReference>
<dbReference type="PANTHER" id="PTHR10942:SF0">
    <property type="entry name" value="LEISHMANOLYSIN-LIKE PEPTIDASE"/>
    <property type="match status" value="1"/>
</dbReference>
<dbReference type="EMBL" id="CP151506">
    <property type="protein sequence ID" value="WZN62616.1"/>
    <property type="molecule type" value="Genomic_DNA"/>
</dbReference>
<keyword evidence="2" id="KW-0645">Protease</keyword>
<evidence type="ECO:0000256" key="7">
    <source>
        <dbReference type="ARBA" id="ARBA00023157"/>
    </source>
</evidence>
<dbReference type="Pfam" id="PF07974">
    <property type="entry name" value="EGF_2"/>
    <property type="match status" value="1"/>
</dbReference>
<keyword evidence="10" id="KW-0732">Signal</keyword>
<keyword evidence="6 8" id="KW-0482">Metalloprotease</keyword>
<dbReference type="InterPro" id="IPR013111">
    <property type="entry name" value="EGF_extracell"/>
</dbReference>
<dbReference type="Gene3D" id="3.10.170.20">
    <property type="match status" value="1"/>
</dbReference>